<sequence>MTDRVEYDWLSIIKLNIFAFRAAGLWPSADGYKPNFYFLRSITIIFIFGFIQTASQTFKLLTNLTDMQVVAGTAFMVISCWLMLMKMFSIASNIQTLRKLLTILDDEMFQVRSNEQIENIAPSVKTWKLAYNLISGSIACSVIFWTVDSFRRRRLPFISWYPYNTTGSPLYEITCVHQLSSLSFAAYININMDTFIAVFSLYAAAQFDILCDNLKNLQPEVFREGLVVCVKHHRAIVNFVKSYNTTFDSIILVQFFTSAASLGITMFLVVGVPPLSSDFFSFLFYANGVIIEIFIYCWFGNELQIKSGNVFVVAFESHWTEASSEAKRDLIFFMLRTQKFLKISALNLFDLTLENFLRILKTAYSYFALVSRYDK</sequence>
<evidence type="ECO:0000256" key="9">
    <source>
        <dbReference type="ARBA" id="ARBA00023224"/>
    </source>
</evidence>
<organism evidence="11 12">
    <name type="scientific">Zophobas morio</name>
    <dbReference type="NCBI Taxonomy" id="2755281"/>
    <lineage>
        <taxon>Eukaryota</taxon>
        <taxon>Metazoa</taxon>
        <taxon>Ecdysozoa</taxon>
        <taxon>Arthropoda</taxon>
        <taxon>Hexapoda</taxon>
        <taxon>Insecta</taxon>
        <taxon>Pterygota</taxon>
        <taxon>Neoptera</taxon>
        <taxon>Endopterygota</taxon>
        <taxon>Coleoptera</taxon>
        <taxon>Polyphaga</taxon>
        <taxon>Cucujiformia</taxon>
        <taxon>Tenebrionidae</taxon>
        <taxon>Zophobas</taxon>
    </lineage>
</organism>
<evidence type="ECO:0000256" key="2">
    <source>
        <dbReference type="ARBA" id="ARBA00022475"/>
    </source>
</evidence>
<dbReference type="InterPro" id="IPR004117">
    <property type="entry name" value="7tm6_olfct_rcpt"/>
</dbReference>
<keyword evidence="2" id="KW-1003">Cell membrane</keyword>
<keyword evidence="4 10" id="KW-0812">Transmembrane</keyword>
<evidence type="ECO:0000256" key="1">
    <source>
        <dbReference type="ARBA" id="ARBA00004651"/>
    </source>
</evidence>
<feature type="transmembrane region" description="Helical" evidence="10">
    <location>
        <begin position="250"/>
        <end position="273"/>
    </location>
</feature>
<accession>A0AA38MA44</accession>
<comment type="caution">
    <text evidence="11">The sequence shown here is derived from an EMBL/GenBank/DDBJ whole genome shotgun (WGS) entry which is preliminary data.</text>
</comment>
<keyword evidence="12" id="KW-1185">Reference proteome</keyword>
<dbReference type="GO" id="GO:0004984">
    <property type="term" value="F:olfactory receptor activity"/>
    <property type="evidence" value="ECO:0007669"/>
    <property type="project" value="InterPro"/>
</dbReference>
<evidence type="ECO:0000256" key="4">
    <source>
        <dbReference type="ARBA" id="ARBA00022692"/>
    </source>
</evidence>
<keyword evidence="8 10" id="KW-0675">Receptor</keyword>
<dbReference type="PANTHER" id="PTHR21137">
    <property type="entry name" value="ODORANT RECEPTOR"/>
    <property type="match status" value="1"/>
</dbReference>
<dbReference type="Proteomes" id="UP001168821">
    <property type="component" value="Unassembled WGS sequence"/>
</dbReference>
<feature type="transmembrane region" description="Helical" evidence="10">
    <location>
        <begin position="279"/>
        <end position="299"/>
    </location>
</feature>
<evidence type="ECO:0000256" key="5">
    <source>
        <dbReference type="ARBA" id="ARBA00022725"/>
    </source>
</evidence>
<dbReference type="Pfam" id="PF02949">
    <property type="entry name" value="7tm_6"/>
    <property type="match status" value="1"/>
</dbReference>
<feature type="transmembrane region" description="Helical" evidence="10">
    <location>
        <begin position="67"/>
        <end position="91"/>
    </location>
</feature>
<comment type="subcellular location">
    <subcellularLocation>
        <location evidence="1 10">Cell membrane</location>
        <topology evidence="1 10">Multi-pass membrane protein</topology>
    </subcellularLocation>
</comment>
<dbReference type="AlphaFoldDB" id="A0AA38MA44"/>
<keyword evidence="6 10" id="KW-1133">Transmembrane helix</keyword>
<dbReference type="EMBL" id="JALNTZ010000006">
    <property type="protein sequence ID" value="KAJ3648714.1"/>
    <property type="molecule type" value="Genomic_DNA"/>
</dbReference>
<keyword evidence="3 10" id="KW-0716">Sensory transduction</keyword>
<reference evidence="11" key="1">
    <citation type="journal article" date="2023" name="G3 (Bethesda)">
        <title>Whole genome assemblies of Zophobas morio and Tenebrio molitor.</title>
        <authorList>
            <person name="Kaur S."/>
            <person name="Stinson S.A."/>
            <person name="diCenzo G.C."/>
        </authorList>
    </citation>
    <scope>NUCLEOTIDE SEQUENCE</scope>
    <source>
        <strain evidence="11">QUZm001</strain>
    </source>
</reference>
<dbReference type="GO" id="GO:0005886">
    <property type="term" value="C:plasma membrane"/>
    <property type="evidence" value="ECO:0007669"/>
    <property type="project" value="UniProtKB-SubCell"/>
</dbReference>
<evidence type="ECO:0000256" key="7">
    <source>
        <dbReference type="ARBA" id="ARBA00023136"/>
    </source>
</evidence>
<keyword evidence="5 10" id="KW-0552">Olfaction</keyword>
<protein>
    <recommendedName>
        <fullName evidence="10">Odorant receptor</fullName>
    </recommendedName>
</protein>
<feature type="transmembrane region" description="Helical" evidence="10">
    <location>
        <begin position="129"/>
        <end position="147"/>
    </location>
</feature>
<evidence type="ECO:0000256" key="3">
    <source>
        <dbReference type="ARBA" id="ARBA00022606"/>
    </source>
</evidence>
<name>A0AA38MA44_9CUCU</name>
<comment type="similarity">
    <text evidence="10">Belongs to the insect chemoreceptor superfamily. Heteromeric odorant receptor channel (TC 1.A.69) family.</text>
</comment>
<evidence type="ECO:0000313" key="11">
    <source>
        <dbReference type="EMBL" id="KAJ3648714.1"/>
    </source>
</evidence>
<dbReference type="PANTHER" id="PTHR21137:SF35">
    <property type="entry name" value="ODORANT RECEPTOR 19A-RELATED"/>
    <property type="match status" value="1"/>
</dbReference>
<dbReference type="GO" id="GO:0005549">
    <property type="term" value="F:odorant binding"/>
    <property type="evidence" value="ECO:0007669"/>
    <property type="project" value="InterPro"/>
</dbReference>
<keyword evidence="9 10" id="KW-0807">Transducer</keyword>
<evidence type="ECO:0000256" key="8">
    <source>
        <dbReference type="ARBA" id="ARBA00023170"/>
    </source>
</evidence>
<evidence type="ECO:0000256" key="10">
    <source>
        <dbReference type="RuleBase" id="RU351113"/>
    </source>
</evidence>
<evidence type="ECO:0000256" key="6">
    <source>
        <dbReference type="ARBA" id="ARBA00022989"/>
    </source>
</evidence>
<keyword evidence="7 10" id="KW-0472">Membrane</keyword>
<proteinExistence type="inferred from homology"/>
<dbReference type="GO" id="GO:0007165">
    <property type="term" value="P:signal transduction"/>
    <property type="evidence" value="ECO:0007669"/>
    <property type="project" value="UniProtKB-KW"/>
</dbReference>
<comment type="caution">
    <text evidence="10">Lacks conserved residue(s) required for the propagation of feature annotation.</text>
</comment>
<gene>
    <name evidence="11" type="ORF">Zmor_020493</name>
</gene>
<evidence type="ECO:0000313" key="12">
    <source>
        <dbReference type="Proteomes" id="UP001168821"/>
    </source>
</evidence>
<feature type="transmembrane region" description="Helical" evidence="10">
    <location>
        <begin position="36"/>
        <end position="55"/>
    </location>
</feature>